<dbReference type="Proteomes" id="UP001225933">
    <property type="component" value="Unassembled WGS sequence"/>
</dbReference>
<comment type="caution">
    <text evidence="2">The sequence shown here is derived from an EMBL/GenBank/DDBJ whole genome shotgun (WGS) entry which is preliminary data.</text>
</comment>
<keyword evidence="1" id="KW-1133">Transmembrane helix</keyword>
<evidence type="ECO:0000313" key="2">
    <source>
        <dbReference type="EMBL" id="MDN4011752.1"/>
    </source>
</evidence>
<sequence length="369" mass="43753">MTYYLYTHQYYNSDIEAYMGLVYKANFPDMKIEEIHKKVYSELKEKDPDVGKVNVERKEEAIGDNSYYKNLSENPKMYEEELQLFTVKPFYNLINSVFFKFGFSASTSTFLITIISYVLIVILIFIFLIKILRNNYLAFILTILISLFKPLLDTSRHATPDGFSTLLLLLSFYFALMKRNLFVSSIFGILCILTRPEYFIFYTFLSLLVYFFRKDFKFQSKEILFSVGYFTLTFAIIQYFNQIPWSVLFMNQFTKVQLYPISNPDVFNFREYLNCVKGKILFEWNTSYFPLLLIFIIIILDYRLIISKNRKSLIFLGLYVAVYLTVSLRFIMFPTLVNRMMVGFYLIIILSLIAYQNSKKQILADTIEK</sequence>
<dbReference type="EMBL" id="JAUHGV010000003">
    <property type="protein sequence ID" value="MDN4011752.1"/>
    <property type="molecule type" value="Genomic_DNA"/>
</dbReference>
<protein>
    <submittedName>
        <fullName evidence="2">Uncharacterized protein</fullName>
    </submittedName>
</protein>
<feature type="transmembrane region" description="Helical" evidence="1">
    <location>
        <begin position="288"/>
        <end position="306"/>
    </location>
</feature>
<keyword evidence="1" id="KW-0812">Transmembrane</keyword>
<feature type="transmembrane region" description="Helical" evidence="1">
    <location>
        <begin position="337"/>
        <end position="355"/>
    </location>
</feature>
<proteinExistence type="predicted"/>
<feature type="transmembrane region" description="Helical" evidence="1">
    <location>
        <begin position="182"/>
        <end position="211"/>
    </location>
</feature>
<accession>A0AAJ1R1M5</accession>
<keyword evidence="1" id="KW-0472">Membrane</keyword>
<feature type="transmembrane region" description="Helical" evidence="1">
    <location>
        <begin position="313"/>
        <end position="331"/>
    </location>
</feature>
<dbReference type="RefSeq" id="WP_214589664.1">
    <property type="nucleotide sequence ID" value="NZ_JAUHGV010000003.1"/>
</dbReference>
<reference evidence="2" key="1">
    <citation type="submission" date="2023-06" db="EMBL/GenBank/DDBJ databases">
        <title>Two Chryseobacterium gambrini strains from China.</title>
        <authorList>
            <person name="Zeng J."/>
            <person name="Wu Y."/>
        </authorList>
    </citation>
    <scope>NUCLEOTIDE SEQUENCE</scope>
    <source>
        <strain evidence="2">SQ219</strain>
    </source>
</reference>
<feature type="transmembrane region" description="Helical" evidence="1">
    <location>
        <begin position="223"/>
        <end position="240"/>
    </location>
</feature>
<organism evidence="2 3">
    <name type="scientific">Chryseobacterium gambrini</name>
    <dbReference type="NCBI Taxonomy" id="373672"/>
    <lineage>
        <taxon>Bacteria</taxon>
        <taxon>Pseudomonadati</taxon>
        <taxon>Bacteroidota</taxon>
        <taxon>Flavobacteriia</taxon>
        <taxon>Flavobacteriales</taxon>
        <taxon>Weeksellaceae</taxon>
        <taxon>Chryseobacterium group</taxon>
        <taxon>Chryseobacterium</taxon>
    </lineage>
</organism>
<dbReference type="AlphaFoldDB" id="A0AAJ1R1M5"/>
<evidence type="ECO:0000313" key="3">
    <source>
        <dbReference type="Proteomes" id="UP001225933"/>
    </source>
</evidence>
<feature type="transmembrane region" description="Helical" evidence="1">
    <location>
        <begin position="110"/>
        <end position="129"/>
    </location>
</feature>
<gene>
    <name evidence="2" type="ORF">QX233_04700</name>
</gene>
<evidence type="ECO:0000256" key="1">
    <source>
        <dbReference type="SAM" id="Phobius"/>
    </source>
</evidence>
<feature type="transmembrane region" description="Helical" evidence="1">
    <location>
        <begin position="135"/>
        <end position="152"/>
    </location>
</feature>
<name>A0AAJ1R1M5_9FLAO</name>